<dbReference type="GO" id="GO:0003993">
    <property type="term" value="F:acid phosphatase activity"/>
    <property type="evidence" value="ECO:0007669"/>
    <property type="project" value="InterPro"/>
</dbReference>
<dbReference type="PANTHER" id="PTHR22953:SF153">
    <property type="entry name" value="PURPLE ACID PHOSPHATASE"/>
    <property type="match status" value="1"/>
</dbReference>
<keyword evidence="2" id="KW-0812">Transmembrane</keyword>
<reference evidence="5 6" key="1">
    <citation type="journal article" date="2016" name="Sci. Rep.">
        <title>Metabolic traits of an uncultured archaeal lineage -MSBL1- from brine pools of the Red Sea.</title>
        <authorList>
            <person name="Mwirichia R."/>
            <person name="Alam I."/>
            <person name="Rashid M."/>
            <person name="Vinu M."/>
            <person name="Ba-Alawi W."/>
            <person name="Anthony Kamau A."/>
            <person name="Kamanda Ngugi D."/>
            <person name="Goker M."/>
            <person name="Klenk H.P."/>
            <person name="Bajic V."/>
            <person name="Stingl U."/>
        </authorList>
    </citation>
    <scope>NUCLEOTIDE SEQUENCE [LARGE SCALE GENOMIC DNA]</scope>
    <source>
        <strain evidence="5">SCGC-AAA261C02</strain>
    </source>
</reference>
<dbReference type="Pfam" id="PF16656">
    <property type="entry name" value="Pur_ac_phosph_N"/>
    <property type="match status" value="1"/>
</dbReference>
<dbReference type="InterPro" id="IPR008963">
    <property type="entry name" value="Purple_acid_Pase-like_N"/>
</dbReference>
<keyword evidence="1" id="KW-0732">Signal</keyword>
<evidence type="ECO:0008006" key="7">
    <source>
        <dbReference type="Google" id="ProtNLM"/>
    </source>
</evidence>
<dbReference type="InterPro" id="IPR004843">
    <property type="entry name" value="Calcineurin-like_PHP"/>
</dbReference>
<dbReference type="Gene3D" id="3.60.21.10">
    <property type="match status" value="1"/>
</dbReference>
<dbReference type="PANTHER" id="PTHR22953">
    <property type="entry name" value="ACID PHOSPHATASE RELATED"/>
    <property type="match status" value="1"/>
</dbReference>
<dbReference type="AlphaFoldDB" id="A0A133V0P7"/>
<gene>
    <name evidence="5" type="ORF">AKJ42_01945</name>
</gene>
<accession>A0A133V0P7</accession>
<dbReference type="SUPFAM" id="SSF56300">
    <property type="entry name" value="Metallo-dependent phosphatases"/>
    <property type="match status" value="1"/>
</dbReference>
<dbReference type="Pfam" id="PF00149">
    <property type="entry name" value="Metallophos"/>
    <property type="match status" value="1"/>
</dbReference>
<evidence type="ECO:0000256" key="2">
    <source>
        <dbReference type="SAM" id="Phobius"/>
    </source>
</evidence>
<name>A0A133V0P7_9EURY</name>
<dbReference type="SUPFAM" id="SSF49363">
    <property type="entry name" value="Purple acid phosphatase, N-terminal domain"/>
    <property type="match status" value="1"/>
</dbReference>
<dbReference type="Gene3D" id="2.60.40.380">
    <property type="entry name" value="Purple acid phosphatase-like, N-terminal"/>
    <property type="match status" value="1"/>
</dbReference>
<organism evidence="5 6">
    <name type="scientific">candidate division MSBL1 archaeon SCGC-AAA261C02</name>
    <dbReference type="NCBI Taxonomy" id="1698272"/>
    <lineage>
        <taxon>Archaea</taxon>
        <taxon>Methanobacteriati</taxon>
        <taxon>Methanobacteriota</taxon>
        <taxon>candidate division MSBL1</taxon>
    </lineage>
</organism>
<evidence type="ECO:0000313" key="6">
    <source>
        <dbReference type="Proteomes" id="UP000070520"/>
    </source>
</evidence>
<feature type="domain" description="Calcineurin-like phosphoesterase" evidence="3">
    <location>
        <begin position="218"/>
        <end position="396"/>
    </location>
</feature>
<keyword evidence="2" id="KW-1133">Transmembrane helix</keyword>
<dbReference type="Proteomes" id="UP000070520">
    <property type="component" value="Unassembled WGS sequence"/>
</dbReference>
<sequence length="515" mass="57951">MDKVFEKKYARVPIIVPIALFAVAAVAIASLGLSGIKTTTTSTGIEDHLTASDTAELSDGRLEFLKPKQVHLSWSTNDVYHTMTVVWWSQFPLGNKVVYDTVSHDRSWEYAHVAEGNSYQIKPSVDRHGNPITTQFDGWYHEVELTGLEPGTTYHFRVGGLGVYSQEWSFKTIGLDEKVDFVMGGDSRRPWGGGYEIKVSPTAISNWPWARDWVTTEVAAEDPDFIVFIGDMVNEGRNQEHWNNWFDSFQERLVTENGRMIPIVAIIGNHEMGAYPDEESTYEWFKGVFANPGNELWYSLDFPNLHLTALSTTGQCIGTWWSGAQIEAPQQDEWLREDLTGSDAEWKIVAFHVPYYSGYVTGTGYASEIYLKHWAPIIENSAYGVDIVATGHVHDYMRSYPIKTTEIEEVETDNPYSDYTGYLAHYELKGDSEEGVTYIVQGAWGAPTDPYVKGGDCDIRDFMASAAARPSYTLAEITDGGMHIETKDIAGPTLDEFTLPYTIDNFPVPEYEYVI</sequence>
<dbReference type="InterPro" id="IPR003961">
    <property type="entry name" value="FN3_dom"/>
</dbReference>
<dbReference type="EMBL" id="LHXW01000016">
    <property type="protein sequence ID" value="KXB00022.1"/>
    <property type="molecule type" value="Genomic_DNA"/>
</dbReference>
<feature type="transmembrane region" description="Helical" evidence="2">
    <location>
        <begin position="12"/>
        <end position="33"/>
    </location>
</feature>
<protein>
    <recommendedName>
        <fullName evidence="7">Fibronectin type-III domain-containing protein</fullName>
    </recommendedName>
</protein>
<dbReference type="CDD" id="cd00063">
    <property type="entry name" value="FN3"/>
    <property type="match status" value="1"/>
</dbReference>
<keyword evidence="6" id="KW-1185">Reference proteome</keyword>
<dbReference type="GO" id="GO:0046872">
    <property type="term" value="F:metal ion binding"/>
    <property type="evidence" value="ECO:0007669"/>
    <property type="project" value="InterPro"/>
</dbReference>
<keyword evidence="2" id="KW-0472">Membrane</keyword>
<feature type="domain" description="Purple acid phosphatase N-terminal" evidence="4">
    <location>
        <begin position="67"/>
        <end position="172"/>
    </location>
</feature>
<comment type="caution">
    <text evidence="5">The sequence shown here is derived from an EMBL/GenBank/DDBJ whole genome shotgun (WGS) entry which is preliminary data.</text>
</comment>
<evidence type="ECO:0000259" key="3">
    <source>
        <dbReference type="Pfam" id="PF00149"/>
    </source>
</evidence>
<evidence type="ECO:0000259" key="4">
    <source>
        <dbReference type="Pfam" id="PF16656"/>
    </source>
</evidence>
<dbReference type="InterPro" id="IPR039331">
    <property type="entry name" value="PAPs-like"/>
</dbReference>
<evidence type="ECO:0000256" key="1">
    <source>
        <dbReference type="ARBA" id="ARBA00022729"/>
    </source>
</evidence>
<dbReference type="InterPro" id="IPR015914">
    <property type="entry name" value="PAPs_N"/>
</dbReference>
<dbReference type="InterPro" id="IPR029052">
    <property type="entry name" value="Metallo-depent_PP-like"/>
</dbReference>
<proteinExistence type="predicted"/>
<evidence type="ECO:0000313" key="5">
    <source>
        <dbReference type="EMBL" id="KXB00022.1"/>
    </source>
</evidence>